<evidence type="ECO:0000313" key="1">
    <source>
        <dbReference type="EMBL" id="SDH04741.1"/>
    </source>
</evidence>
<organism evidence="1 2">
    <name type="scientific">Rhodococcus triatomae</name>
    <dbReference type="NCBI Taxonomy" id="300028"/>
    <lineage>
        <taxon>Bacteria</taxon>
        <taxon>Bacillati</taxon>
        <taxon>Actinomycetota</taxon>
        <taxon>Actinomycetes</taxon>
        <taxon>Mycobacteriales</taxon>
        <taxon>Nocardiaceae</taxon>
        <taxon>Rhodococcus</taxon>
    </lineage>
</organism>
<name>A0A1G7Z7L7_9NOCA</name>
<dbReference type="EMBL" id="FNDN01000001">
    <property type="protein sequence ID" value="SDH04741.1"/>
    <property type="molecule type" value="Genomic_DNA"/>
</dbReference>
<keyword evidence="2" id="KW-1185">Reference proteome</keyword>
<accession>A0A1G7Z7L7</accession>
<sequence>MIGLLNSEFRKVVSLRFWWILGLVPLVVGAFSGAVTLPLVRAVAEGLGGDGTVANSVATVFGVVVALFFVVLFGAVFAAVNVGTEFRYGTVTPTFTTTRSRDGVLAAKLAVTSLFGLGYCLVVVLVSSALLLTFSSDADLTSTWPGLLGSGLVVALAWTLIGAGLGLVTRSTVGATVTLVVWFTIGELVVRGILSGLGGGAVGAMLPMSATVGTVVNGASSNGVEELPLWPGAPLTLLFWALALVAAGWFTVRTRDVT</sequence>
<gene>
    <name evidence="1" type="ORF">SAMN05444695_10129</name>
</gene>
<dbReference type="Proteomes" id="UP000183263">
    <property type="component" value="Unassembled WGS sequence"/>
</dbReference>
<dbReference type="RefSeq" id="WP_072736775.1">
    <property type="nucleotide sequence ID" value="NZ_CP048813.1"/>
</dbReference>
<protein>
    <submittedName>
        <fullName evidence="1">ABC-2 family transporter protein</fullName>
    </submittedName>
</protein>
<dbReference type="OrthoDB" id="5244396at2"/>
<dbReference type="AlphaFoldDB" id="A0A1G7Z7L7"/>
<dbReference type="PANTHER" id="PTHR37305">
    <property type="entry name" value="INTEGRAL MEMBRANE PROTEIN-RELATED"/>
    <property type="match status" value="1"/>
</dbReference>
<dbReference type="Pfam" id="PF12730">
    <property type="entry name" value="ABC2_membrane_4"/>
    <property type="match status" value="1"/>
</dbReference>
<reference evidence="1 2" key="1">
    <citation type="submission" date="2016-10" db="EMBL/GenBank/DDBJ databases">
        <authorList>
            <person name="de Groot N.N."/>
        </authorList>
    </citation>
    <scope>NUCLEOTIDE SEQUENCE [LARGE SCALE GENOMIC DNA]</scope>
    <source>
        <strain evidence="1 2">DSM 44892</strain>
    </source>
</reference>
<proteinExistence type="predicted"/>
<evidence type="ECO:0000313" key="2">
    <source>
        <dbReference type="Proteomes" id="UP000183263"/>
    </source>
</evidence>
<dbReference type="PANTHER" id="PTHR37305:SF1">
    <property type="entry name" value="MEMBRANE PROTEIN"/>
    <property type="match status" value="1"/>
</dbReference>